<dbReference type="GO" id="GO:0043596">
    <property type="term" value="C:nuclear replication fork"/>
    <property type="evidence" value="ECO:0007669"/>
    <property type="project" value="TreeGrafter"/>
</dbReference>
<dbReference type="PANTHER" id="PTHR45766">
    <property type="entry name" value="DNA ANNEALING HELICASE AND ENDONUCLEASE ZRANB3 FAMILY MEMBER"/>
    <property type="match status" value="1"/>
</dbReference>
<evidence type="ECO:0000313" key="5">
    <source>
        <dbReference type="Proteomes" id="UP000236161"/>
    </source>
</evidence>
<evidence type="ECO:0000313" key="4">
    <source>
        <dbReference type="EMBL" id="PKA61693.1"/>
    </source>
</evidence>
<reference evidence="4 5" key="1">
    <citation type="journal article" date="2017" name="Nature">
        <title>The Apostasia genome and the evolution of orchids.</title>
        <authorList>
            <person name="Zhang G.Q."/>
            <person name="Liu K.W."/>
            <person name="Li Z."/>
            <person name="Lohaus R."/>
            <person name="Hsiao Y.Y."/>
            <person name="Niu S.C."/>
            <person name="Wang J.Y."/>
            <person name="Lin Y.C."/>
            <person name="Xu Q."/>
            <person name="Chen L.J."/>
            <person name="Yoshida K."/>
            <person name="Fujiwara S."/>
            <person name="Wang Z.W."/>
            <person name="Zhang Y.Q."/>
            <person name="Mitsuda N."/>
            <person name="Wang M."/>
            <person name="Liu G.H."/>
            <person name="Pecoraro L."/>
            <person name="Huang H.X."/>
            <person name="Xiao X.J."/>
            <person name="Lin M."/>
            <person name="Wu X.Y."/>
            <person name="Wu W.L."/>
            <person name="Chen Y.Y."/>
            <person name="Chang S.B."/>
            <person name="Sakamoto S."/>
            <person name="Ohme-Takagi M."/>
            <person name="Yagi M."/>
            <person name="Zeng S.J."/>
            <person name="Shen C.Y."/>
            <person name="Yeh C.M."/>
            <person name="Luo Y.B."/>
            <person name="Tsai W.C."/>
            <person name="Van de Peer Y."/>
            <person name="Liu Z.J."/>
        </authorList>
    </citation>
    <scope>NUCLEOTIDE SEQUENCE [LARGE SCALE GENOMIC DNA]</scope>
    <source>
        <strain evidence="5">cv. Shenzhen</strain>
        <tissue evidence="4">Stem</tissue>
    </source>
</reference>
<dbReference type="GO" id="GO:0016787">
    <property type="term" value="F:hydrolase activity"/>
    <property type="evidence" value="ECO:0007669"/>
    <property type="project" value="UniProtKB-KW"/>
</dbReference>
<dbReference type="InterPro" id="IPR000330">
    <property type="entry name" value="SNF2_N"/>
</dbReference>
<keyword evidence="1 4" id="KW-0378">Hydrolase</keyword>
<feature type="domain" description="SNF2 N-terminal" evidence="3">
    <location>
        <begin position="156"/>
        <end position="220"/>
    </location>
</feature>
<dbReference type="SUPFAM" id="SSF52540">
    <property type="entry name" value="P-loop containing nucleoside triphosphate hydrolases"/>
    <property type="match status" value="1"/>
</dbReference>
<evidence type="ECO:0000256" key="1">
    <source>
        <dbReference type="ARBA" id="ARBA00022801"/>
    </source>
</evidence>
<dbReference type="GO" id="GO:0031297">
    <property type="term" value="P:replication fork processing"/>
    <property type="evidence" value="ECO:0007669"/>
    <property type="project" value="TreeGrafter"/>
</dbReference>
<evidence type="ECO:0000256" key="2">
    <source>
        <dbReference type="SAM" id="MobiDB-lite"/>
    </source>
</evidence>
<organism evidence="4 5">
    <name type="scientific">Apostasia shenzhenica</name>
    <dbReference type="NCBI Taxonomy" id="1088818"/>
    <lineage>
        <taxon>Eukaryota</taxon>
        <taxon>Viridiplantae</taxon>
        <taxon>Streptophyta</taxon>
        <taxon>Embryophyta</taxon>
        <taxon>Tracheophyta</taxon>
        <taxon>Spermatophyta</taxon>
        <taxon>Magnoliopsida</taxon>
        <taxon>Liliopsida</taxon>
        <taxon>Asparagales</taxon>
        <taxon>Orchidaceae</taxon>
        <taxon>Apostasioideae</taxon>
        <taxon>Apostasia</taxon>
    </lineage>
</organism>
<dbReference type="EMBL" id="KZ451923">
    <property type="protein sequence ID" value="PKA61693.1"/>
    <property type="molecule type" value="Genomic_DNA"/>
</dbReference>
<name>A0A2I0B1M7_9ASPA</name>
<dbReference type="GO" id="GO:0005524">
    <property type="term" value="F:ATP binding"/>
    <property type="evidence" value="ECO:0007669"/>
    <property type="project" value="InterPro"/>
</dbReference>
<dbReference type="AlphaFoldDB" id="A0A2I0B1M7"/>
<dbReference type="PANTHER" id="PTHR45766:SF5">
    <property type="entry name" value="SNF2 DOMAIN-CONTAINING PROTEIN _ HELICASE DOMAIN-CONTAINING PROTEIN _ HNH ENDONUCLEASE DOMAIN-CONTAINING PROTEIN"/>
    <property type="match status" value="1"/>
</dbReference>
<dbReference type="STRING" id="1088818.A0A2I0B1M7"/>
<feature type="region of interest" description="Disordered" evidence="2">
    <location>
        <begin position="233"/>
        <end position="252"/>
    </location>
</feature>
<dbReference type="GO" id="GO:0006281">
    <property type="term" value="P:DNA repair"/>
    <property type="evidence" value="ECO:0007669"/>
    <property type="project" value="TreeGrafter"/>
</dbReference>
<dbReference type="GO" id="GO:0003678">
    <property type="term" value="F:DNA helicase activity"/>
    <property type="evidence" value="ECO:0007669"/>
    <property type="project" value="UniProtKB-EC"/>
</dbReference>
<sequence length="300" mass="33993">MLELIHENESKVCVLYGRNVEEAHLFSMGATITFNLKRSDASWFGYKEVEQLASLSSIQLRALPFQVSESPGSQGNFKAFVFKLIDYNSVLKILKKLMVVELQYIPYTTLLAIRTFHDYAIAGLIPCWKEQYSEGQVDDMFERMPRSLRDALLPFQLEGVRFGLRRGARCLIADEMGLWKTLQAIAIASCFRNEGPILIVCAAVLRFSWAEELEHWLPFLVPKDIHLDDAASKSPWKSYRNGEQSQKSDLDDSLGFGVATPLLKSLMSQSQNIEDHCDIIVRKVSSDFKGVLSELGTDQE</sequence>
<dbReference type="Proteomes" id="UP000236161">
    <property type="component" value="Unassembled WGS sequence"/>
</dbReference>
<proteinExistence type="predicted"/>
<accession>A0A2I0B1M7</accession>
<protein>
    <submittedName>
        <fullName evidence="4">Molybdenum cofactor sulfurase</fullName>
        <ecNumber evidence="4">3.6.4.12</ecNumber>
    </submittedName>
</protein>
<dbReference type="InterPro" id="IPR038718">
    <property type="entry name" value="SNF2-like_sf"/>
</dbReference>
<evidence type="ECO:0000259" key="3">
    <source>
        <dbReference type="Pfam" id="PF00176"/>
    </source>
</evidence>
<dbReference type="GO" id="GO:0004520">
    <property type="term" value="F:DNA endonuclease activity"/>
    <property type="evidence" value="ECO:0007669"/>
    <property type="project" value="TreeGrafter"/>
</dbReference>
<dbReference type="Pfam" id="PF00176">
    <property type="entry name" value="SNF2-rel_dom"/>
    <property type="match status" value="1"/>
</dbReference>
<dbReference type="InterPro" id="IPR027417">
    <property type="entry name" value="P-loop_NTPase"/>
</dbReference>
<keyword evidence="5" id="KW-1185">Reference proteome</keyword>
<gene>
    <name evidence="4" type="primary">MCSU3</name>
    <name evidence="4" type="ORF">AXF42_Ash008523</name>
</gene>
<dbReference type="EC" id="3.6.4.12" evidence="4"/>
<dbReference type="OrthoDB" id="783057at2759"/>
<dbReference type="Gene3D" id="3.40.50.10810">
    <property type="entry name" value="Tandem AAA-ATPase domain"/>
    <property type="match status" value="1"/>
</dbReference>